<dbReference type="EMBL" id="CATOUU010000830">
    <property type="protein sequence ID" value="CAI9951977.1"/>
    <property type="molecule type" value="Genomic_DNA"/>
</dbReference>
<dbReference type="EMBL" id="CAXDID020000469">
    <property type="protein sequence ID" value="CAL6094758.1"/>
    <property type="molecule type" value="Genomic_DNA"/>
</dbReference>
<organism evidence="1">
    <name type="scientific">Hexamita inflata</name>
    <dbReference type="NCBI Taxonomy" id="28002"/>
    <lineage>
        <taxon>Eukaryota</taxon>
        <taxon>Metamonada</taxon>
        <taxon>Diplomonadida</taxon>
        <taxon>Hexamitidae</taxon>
        <taxon>Hexamitinae</taxon>
        <taxon>Hexamita</taxon>
    </lineage>
</organism>
<proteinExistence type="predicted"/>
<gene>
    <name evidence="1" type="ORF">HINF_LOCUS39622</name>
    <name evidence="2" type="ORF">HINF_LOCUS67623</name>
</gene>
<dbReference type="AlphaFoldDB" id="A0AA86QF39"/>
<comment type="caution">
    <text evidence="1">The sequence shown here is derived from an EMBL/GenBank/DDBJ whole genome shotgun (WGS) entry which is preliminary data.</text>
</comment>
<reference evidence="1" key="1">
    <citation type="submission" date="2023-06" db="EMBL/GenBank/DDBJ databases">
        <authorList>
            <person name="Kurt Z."/>
        </authorList>
    </citation>
    <scope>NUCLEOTIDE SEQUENCE</scope>
</reference>
<sequence>MKGRLNFQDYLQILNKLKAENNVEQWFELSINIILNVQTENDNLFVLNQDLIQNIKNLSLSSIQQAEKLQIAENIRATEIAIWKQKDIIKTTEIAVLKHDMLETQQKINTMIQTFKDYCSAYDAEIALKCENINEIKHQSKTLLNEHNQQIKTYKLEILWLKAAQKEIE</sequence>
<reference evidence="2 3" key="2">
    <citation type="submission" date="2024-07" db="EMBL/GenBank/DDBJ databases">
        <authorList>
            <person name="Akdeniz Z."/>
        </authorList>
    </citation>
    <scope>NUCLEOTIDE SEQUENCE [LARGE SCALE GENOMIC DNA]</scope>
</reference>
<dbReference type="Proteomes" id="UP001642409">
    <property type="component" value="Unassembled WGS sequence"/>
</dbReference>
<keyword evidence="3" id="KW-1185">Reference proteome</keyword>
<name>A0AA86QF39_9EUKA</name>
<evidence type="ECO:0000313" key="3">
    <source>
        <dbReference type="Proteomes" id="UP001642409"/>
    </source>
</evidence>
<evidence type="ECO:0000313" key="2">
    <source>
        <dbReference type="EMBL" id="CAL6094758.1"/>
    </source>
</evidence>
<protein>
    <submittedName>
        <fullName evidence="2">Hypothetical_protein</fullName>
    </submittedName>
</protein>
<evidence type="ECO:0000313" key="1">
    <source>
        <dbReference type="EMBL" id="CAI9951977.1"/>
    </source>
</evidence>
<accession>A0AA86QF39</accession>